<feature type="compositionally biased region" description="Polar residues" evidence="1">
    <location>
        <begin position="925"/>
        <end position="940"/>
    </location>
</feature>
<feature type="compositionally biased region" description="Basic and acidic residues" evidence="1">
    <location>
        <begin position="367"/>
        <end position="400"/>
    </location>
</feature>
<accession>A0A395N132</accession>
<evidence type="ECO:0000256" key="1">
    <source>
        <dbReference type="SAM" id="MobiDB-lite"/>
    </source>
</evidence>
<dbReference type="Proteomes" id="UP000265631">
    <property type="component" value="Unassembled WGS sequence"/>
</dbReference>
<feature type="compositionally biased region" description="Basic and acidic residues" evidence="1">
    <location>
        <begin position="43"/>
        <end position="75"/>
    </location>
</feature>
<feature type="compositionally biased region" description="Gly residues" evidence="1">
    <location>
        <begin position="298"/>
        <end position="307"/>
    </location>
</feature>
<feature type="compositionally biased region" description="Basic and acidic residues" evidence="1">
    <location>
        <begin position="257"/>
        <end position="269"/>
    </location>
</feature>
<evidence type="ECO:0000313" key="3">
    <source>
        <dbReference type="Proteomes" id="UP000265631"/>
    </source>
</evidence>
<feature type="compositionally biased region" description="Basic and acidic residues" evidence="1">
    <location>
        <begin position="97"/>
        <end position="133"/>
    </location>
</feature>
<name>A0A395N132_9HYPO</name>
<feature type="region of interest" description="Disordered" evidence="1">
    <location>
        <begin position="1"/>
        <end position="946"/>
    </location>
</feature>
<dbReference type="AlphaFoldDB" id="A0A395N132"/>
<feature type="compositionally biased region" description="Polar residues" evidence="1">
    <location>
        <begin position="464"/>
        <end position="476"/>
    </location>
</feature>
<protein>
    <submittedName>
        <fullName evidence="2">Uncharacterized protein</fullName>
    </submittedName>
</protein>
<feature type="compositionally biased region" description="Polar residues" evidence="1">
    <location>
        <begin position="188"/>
        <end position="203"/>
    </location>
</feature>
<sequence length="946" mass="101307">MSGLGQKVKEILHKDRSNDDATPHPPGSFPTEDMEPSDTIEGYSKKYEHNKLHKADDPRGWTESDKDASRSHGYKDSGAGMTGSEDRTSYKPGQENMSERRDESFGDRRDDTLGGRRDDTLGGRRDDALDRTTESSTMGQKDPLAPSTEEHPYWGDLPSQGGVHNSVIGHGSPEDEARRHRDVHSGATEATHNPSSTLESGTFLNRRDRDDSTRNTDPHAARPGEQMRPDERTSGSHYKEGLAGAGAAGAGAYGAHKLNERRDRDETLGHTEPYGSRPGDQTRPDERTSDSHYKEGLAGAGAVGAGAYGAHKLNERRHDKDEPRQYDQTTDRTQPEEHKQRAFPLLGKDHKEPKEHKEHKEHHHHEKVKDDKEKDSKLGGLFHRKDKDDAERVGDYDNDKHHHSKTGPALGAAGAAGAAGAYAATRDRHDDDNRRDNTSSRYQDPSATQHTTKYPAAGLDSSRDYNTQGTNPSSGGAPQMPYRQEDIDSHRGRNIATGAAGGAAAGLGAGALASHHGRRDDDRTANQRGSGFDNQSYDPSATSQQSGSQHVQGLSAPAVADERYDSQANQPTNFSHKDPMGQNQQHDSHRGAGLAAGTAAGLGAAGLASRAGRDHDRDDRSGLESNRGYENQSSYPTEGSTMNPSSRNYDQQHDSHRGTGMAAGTAAGLGAAGLASHAGRDHDRNERSGLGSNQGFQSQDPYSSERSTMNPGSQSYEQQDSHRGMGLGAGALASRAGRDHDEKSGLGSNRGFNSQDPYSSERSAMNPGSQDAYSSERSAMNPGSEQRDSHRGAGLATGAAAGLGAGALASHAGDHRRENDQFNTGDNNRGFQSQSGMTGTGLGNQMGENTGFGNQSGMTGMGQNTGLGNQSGMTENTGMMGNTSGLGNTSGNDFSNKQSMPGAQPQRESEPFTERKKEHDHTLMDNANSGKYNKLSSGTPSGIAYD</sequence>
<feature type="compositionally biased region" description="Low complexity" evidence="1">
    <location>
        <begin position="881"/>
        <end position="892"/>
    </location>
</feature>
<dbReference type="OrthoDB" id="5244599at2759"/>
<gene>
    <name evidence="2" type="ORF">FIE12Z_2318</name>
</gene>
<feature type="compositionally biased region" description="Basic and acidic residues" evidence="1">
    <location>
        <begin position="425"/>
        <end position="438"/>
    </location>
</feature>
<feature type="compositionally biased region" description="Low complexity" evidence="1">
    <location>
        <begin position="407"/>
        <end position="424"/>
    </location>
</feature>
<dbReference type="EMBL" id="PXXK01000042">
    <property type="protein sequence ID" value="RFN53493.1"/>
    <property type="molecule type" value="Genomic_DNA"/>
</dbReference>
<feature type="compositionally biased region" description="Polar residues" evidence="1">
    <location>
        <begin position="690"/>
        <end position="718"/>
    </location>
</feature>
<feature type="compositionally biased region" description="Basic and acidic residues" evidence="1">
    <location>
        <begin position="7"/>
        <end position="22"/>
    </location>
</feature>
<comment type="caution">
    <text evidence="2">The sequence shown here is derived from an EMBL/GenBank/DDBJ whole genome shotgun (WGS) entry which is preliminary data.</text>
</comment>
<feature type="compositionally biased region" description="Polar residues" evidence="1">
    <location>
        <begin position="846"/>
        <end position="858"/>
    </location>
</feature>
<evidence type="ECO:0000313" key="2">
    <source>
        <dbReference type="EMBL" id="RFN53493.1"/>
    </source>
</evidence>
<feature type="compositionally biased region" description="Gly residues" evidence="1">
    <location>
        <begin position="243"/>
        <end position="252"/>
    </location>
</feature>
<feature type="compositionally biased region" description="Polar residues" evidence="1">
    <location>
        <begin position="746"/>
        <end position="784"/>
    </location>
</feature>
<feature type="compositionally biased region" description="Basic and acidic residues" evidence="1">
    <location>
        <begin position="678"/>
        <end position="687"/>
    </location>
</feature>
<reference evidence="2 3" key="1">
    <citation type="journal article" date="2018" name="PLoS Pathog.">
        <title>Evolution of structural diversity of trichothecenes, a family of toxins produced by plant pathogenic and entomopathogenic fungi.</title>
        <authorList>
            <person name="Proctor R.H."/>
            <person name="McCormick S.P."/>
            <person name="Kim H.S."/>
            <person name="Cardoza R.E."/>
            <person name="Stanley A.M."/>
            <person name="Lindo L."/>
            <person name="Kelly A."/>
            <person name="Brown D.W."/>
            <person name="Lee T."/>
            <person name="Vaughan M.M."/>
            <person name="Alexander N.J."/>
            <person name="Busman M."/>
            <person name="Gutierrez S."/>
        </authorList>
    </citation>
    <scope>NUCLEOTIDE SEQUENCE [LARGE SCALE GENOMIC DNA]</scope>
    <source>
        <strain evidence="2 3">NRRL 13405</strain>
    </source>
</reference>
<feature type="compositionally biased region" description="Basic and acidic residues" evidence="1">
    <location>
        <begin position="312"/>
        <end position="340"/>
    </location>
</feature>
<feature type="compositionally biased region" description="Gly residues" evidence="1">
    <location>
        <begin position="499"/>
        <end position="509"/>
    </location>
</feature>
<feature type="compositionally biased region" description="Low complexity" evidence="1">
    <location>
        <begin position="591"/>
        <end position="610"/>
    </location>
</feature>
<feature type="compositionally biased region" description="Basic and acidic residues" evidence="1">
    <location>
        <begin position="907"/>
        <end position="923"/>
    </location>
</feature>
<feature type="compositionally biased region" description="Low complexity" evidence="1">
    <location>
        <begin position="792"/>
        <end position="811"/>
    </location>
</feature>
<feature type="compositionally biased region" description="Basic and acidic residues" evidence="1">
    <location>
        <begin position="611"/>
        <end position="622"/>
    </location>
</feature>
<organism evidence="2 3">
    <name type="scientific">Fusarium flagelliforme</name>
    <dbReference type="NCBI Taxonomy" id="2675880"/>
    <lineage>
        <taxon>Eukaryota</taxon>
        <taxon>Fungi</taxon>
        <taxon>Dikarya</taxon>
        <taxon>Ascomycota</taxon>
        <taxon>Pezizomycotina</taxon>
        <taxon>Sordariomycetes</taxon>
        <taxon>Hypocreomycetidae</taxon>
        <taxon>Hypocreales</taxon>
        <taxon>Nectriaceae</taxon>
        <taxon>Fusarium</taxon>
        <taxon>Fusarium incarnatum-equiseti species complex</taxon>
    </lineage>
</organism>
<feature type="compositionally biased region" description="Low complexity" evidence="1">
    <location>
        <begin position="658"/>
        <end position="677"/>
    </location>
</feature>
<feature type="compositionally biased region" description="Polar residues" evidence="1">
    <location>
        <begin position="442"/>
        <end position="452"/>
    </location>
</feature>
<feature type="compositionally biased region" description="Basic and acidic residues" evidence="1">
    <location>
        <begin position="347"/>
        <end position="358"/>
    </location>
</feature>
<feature type="compositionally biased region" description="Polar residues" evidence="1">
    <location>
        <begin position="866"/>
        <end position="880"/>
    </location>
</feature>
<feature type="compositionally biased region" description="Polar residues" evidence="1">
    <location>
        <begin position="628"/>
        <end position="649"/>
    </location>
</feature>
<proteinExistence type="predicted"/>
<keyword evidence="3" id="KW-1185">Reference proteome</keyword>
<feature type="compositionally biased region" description="Polar residues" evidence="1">
    <location>
        <begin position="526"/>
        <end position="552"/>
    </location>
</feature>
<feature type="compositionally biased region" description="Polar residues" evidence="1">
    <location>
        <begin position="821"/>
        <end position="837"/>
    </location>
</feature>
<feature type="compositionally biased region" description="Basic and acidic residues" evidence="1">
    <location>
        <begin position="280"/>
        <end position="295"/>
    </location>
</feature>
<feature type="compositionally biased region" description="Basic and acidic residues" evidence="1">
    <location>
        <begin position="205"/>
        <end position="240"/>
    </location>
</feature>